<keyword evidence="3" id="KW-0158">Chromosome</keyword>
<proteinExistence type="inferred from homology"/>
<keyword evidence="5" id="KW-0677">Repeat</keyword>
<dbReference type="PROSITE" id="PS50005">
    <property type="entry name" value="TPR"/>
    <property type="match status" value="3"/>
</dbReference>
<dbReference type="PROSITE" id="PS51450">
    <property type="entry name" value="LRR"/>
    <property type="match status" value="1"/>
</dbReference>
<dbReference type="InterPro" id="IPR019734">
    <property type="entry name" value="TPR_rpt"/>
</dbReference>
<evidence type="ECO:0000256" key="6">
    <source>
        <dbReference type="ARBA" id="ARBA00022763"/>
    </source>
</evidence>
<organism evidence="10">
    <name type="scientific">marine sediment metagenome</name>
    <dbReference type="NCBI Taxonomy" id="412755"/>
    <lineage>
        <taxon>unclassified sequences</taxon>
        <taxon>metagenomes</taxon>
        <taxon>ecological metagenomes</taxon>
    </lineage>
</organism>
<name>A0A0F9QU84_9ZZZZ</name>
<evidence type="ECO:0000256" key="3">
    <source>
        <dbReference type="ARBA" id="ARBA00022454"/>
    </source>
</evidence>
<reference evidence="10" key="1">
    <citation type="journal article" date="2015" name="Nature">
        <title>Complex archaea that bridge the gap between prokaryotes and eukaryotes.</title>
        <authorList>
            <person name="Spang A."/>
            <person name="Saw J.H."/>
            <person name="Jorgensen S.L."/>
            <person name="Zaremba-Niedzwiedzka K."/>
            <person name="Martijn J."/>
            <person name="Lind A.E."/>
            <person name="van Eijk R."/>
            <person name="Schleper C."/>
            <person name="Guy L."/>
            <person name="Ettema T.J."/>
        </authorList>
    </citation>
    <scope>NUCLEOTIDE SEQUENCE</scope>
</reference>
<dbReference type="GO" id="GO:0005694">
    <property type="term" value="C:chromosome"/>
    <property type="evidence" value="ECO:0007669"/>
    <property type="project" value="UniProtKB-SubCell"/>
</dbReference>
<dbReference type="InterPro" id="IPR003591">
    <property type="entry name" value="Leu-rich_rpt_typical-subtyp"/>
</dbReference>
<gene>
    <name evidence="10" type="ORF">LCGC14_0973150</name>
</gene>
<keyword evidence="4" id="KW-0433">Leucine-rich repeat</keyword>
<dbReference type="Pfam" id="PF13855">
    <property type="entry name" value="LRR_8"/>
    <property type="match status" value="1"/>
</dbReference>
<keyword evidence="7" id="KW-0802">TPR repeat</keyword>
<evidence type="ECO:0000313" key="10">
    <source>
        <dbReference type="EMBL" id="KKN16711.1"/>
    </source>
</evidence>
<dbReference type="SUPFAM" id="SSF48452">
    <property type="entry name" value="TPR-like"/>
    <property type="match status" value="1"/>
</dbReference>
<dbReference type="PANTHER" id="PTHR45752:SF187">
    <property type="entry name" value="LEUCINE-RICH REPEAT AND IQ DOMAIN-CONTAINING PROTEIN 4"/>
    <property type="match status" value="1"/>
</dbReference>
<evidence type="ECO:0000256" key="7">
    <source>
        <dbReference type="ARBA" id="ARBA00022803"/>
    </source>
</evidence>
<comment type="caution">
    <text evidence="10">The sequence shown here is derived from an EMBL/GenBank/DDBJ whole genome shotgun (WGS) entry which is preliminary data.</text>
</comment>
<comment type="similarity">
    <text evidence="2">Belongs to the Tonsoku family.</text>
</comment>
<dbReference type="EMBL" id="LAZR01003587">
    <property type="protein sequence ID" value="KKN16711.1"/>
    <property type="molecule type" value="Genomic_DNA"/>
</dbReference>
<evidence type="ECO:0000256" key="8">
    <source>
        <dbReference type="ARBA" id="ARBA00022853"/>
    </source>
</evidence>
<dbReference type="InterPro" id="IPR001611">
    <property type="entry name" value="Leu-rich_rpt"/>
</dbReference>
<dbReference type="InterPro" id="IPR050715">
    <property type="entry name" value="LRR-SigEffector_domain"/>
</dbReference>
<protein>
    <submittedName>
        <fullName evidence="10">Uncharacterized protein</fullName>
    </submittedName>
</protein>
<evidence type="ECO:0000256" key="2">
    <source>
        <dbReference type="ARBA" id="ARBA00010999"/>
    </source>
</evidence>
<keyword evidence="6" id="KW-0227">DNA damage</keyword>
<comment type="subcellular location">
    <subcellularLocation>
        <location evidence="1">Chromosome</location>
    </subcellularLocation>
</comment>
<dbReference type="Pfam" id="PF13181">
    <property type="entry name" value="TPR_8"/>
    <property type="match status" value="2"/>
</dbReference>
<evidence type="ECO:0000256" key="9">
    <source>
        <dbReference type="ARBA" id="ARBA00023204"/>
    </source>
</evidence>
<sequence length="577" mass="66571">MNGSKPPEIIYTEILNNRITLYNGTKTLISLMQDSEENIAIIQCKSILKELSARYPEILQILFQLLEGDQKPIKRFIIAKEIILNFDEGTENLKNQIQKDSSAFFLTEFYTFLCSQNSEPSMLLKQLLIEKYKDIYNVVFEEAIFFLELEASQLNSEKDLDFPAGYFKKFEAPDMDTFKKNSLFNYIVKSRHVQALDLSRWEFENLPESFNMLTELKILNLSNLELKELPSSISLLTHLKQLNLCGNNLLRVPHWIITFAKKNISEIYIKEGVEKSEADILSLMEILCGKKLIKLSKDFGVLDEEFALNYKIDKNGNTLGMYIKDEKLTVGIFPEEICSLIFLEELELPSNQIEKIPICIGKLQSLKYLDLSFNRISQIPDSIKNLGRLETLLIHENNIPEKSIISLQWNKIGEEFLESGEFDNIIKECKSTLAVYPRNKYAWFHLGIAYNEIGELSLAKHSYKEFLKIDPNSSVVWNGLGDIYSQIGAFKKAIVAIKRAIEIESNIALLWDNLGFNYKKLGHFDRAITAYKTSLEIDSTNSNLSREIASIYRIKGEITKAIEYEEKSLKFEEDYKK</sequence>
<evidence type="ECO:0000256" key="1">
    <source>
        <dbReference type="ARBA" id="ARBA00004286"/>
    </source>
</evidence>
<dbReference type="InterPro" id="IPR013105">
    <property type="entry name" value="TPR_2"/>
</dbReference>
<dbReference type="SMART" id="SM00369">
    <property type="entry name" value="LRR_TYP"/>
    <property type="match status" value="4"/>
</dbReference>
<dbReference type="Gene3D" id="1.25.40.10">
    <property type="entry name" value="Tetratricopeptide repeat domain"/>
    <property type="match status" value="1"/>
</dbReference>
<dbReference type="GO" id="GO:0006281">
    <property type="term" value="P:DNA repair"/>
    <property type="evidence" value="ECO:0007669"/>
    <property type="project" value="UniProtKB-KW"/>
</dbReference>
<dbReference type="InterPro" id="IPR032675">
    <property type="entry name" value="LRR_dom_sf"/>
</dbReference>
<dbReference type="PANTHER" id="PTHR45752">
    <property type="entry name" value="LEUCINE-RICH REPEAT-CONTAINING"/>
    <property type="match status" value="1"/>
</dbReference>
<keyword evidence="9" id="KW-0234">DNA repair</keyword>
<evidence type="ECO:0000256" key="4">
    <source>
        <dbReference type="ARBA" id="ARBA00022614"/>
    </source>
</evidence>
<dbReference type="GO" id="GO:0006325">
    <property type="term" value="P:chromatin organization"/>
    <property type="evidence" value="ECO:0007669"/>
    <property type="project" value="UniProtKB-KW"/>
</dbReference>
<dbReference type="InterPro" id="IPR011990">
    <property type="entry name" value="TPR-like_helical_dom_sf"/>
</dbReference>
<dbReference type="AlphaFoldDB" id="A0A0F9QU84"/>
<accession>A0A0F9QU84</accession>
<dbReference type="Pfam" id="PF07719">
    <property type="entry name" value="TPR_2"/>
    <property type="match status" value="1"/>
</dbReference>
<dbReference type="Gene3D" id="3.80.10.10">
    <property type="entry name" value="Ribonuclease Inhibitor"/>
    <property type="match status" value="2"/>
</dbReference>
<dbReference type="SMART" id="SM00028">
    <property type="entry name" value="TPR"/>
    <property type="match status" value="5"/>
</dbReference>
<evidence type="ECO:0000256" key="5">
    <source>
        <dbReference type="ARBA" id="ARBA00022737"/>
    </source>
</evidence>
<keyword evidence="8" id="KW-0156">Chromatin regulator</keyword>
<dbReference type="SUPFAM" id="SSF52058">
    <property type="entry name" value="L domain-like"/>
    <property type="match status" value="1"/>
</dbReference>